<feature type="transmembrane region" description="Helical" evidence="2">
    <location>
        <begin position="113"/>
        <end position="140"/>
    </location>
</feature>
<feature type="transmembrane region" description="Helical" evidence="2">
    <location>
        <begin position="21"/>
        <end position="47"/>
    </location>
</feature>
<feature type="region of interest" description="Disordered" evidence="1">
    <location>
        <begin position="312"/>
        <end position="420"/>
    </location>
</feature>
<accession>A0A3N6NKF6</accession>
<keyword evidence="2" id="KW-1133">Transmembrane helix</keyword>
<keyword evidence="4" id="KW-1185">Reference proteome</keyword>
<gene>
    <name evidence="3" type="ORF">EA472_13795</name>
</gene>
<sequence length="420" mass="44841">MYAADNLSDAITVTRRYLSSLGILGWMKLALVVLFIGGLGIGNQFIGLDTEPVTEAIGEPAGLSIELLLAVGALVVFLAFRYLAAVLEFVFVESLRSHTLSVRRYARANLGSGLRLLAFRLCLWIALLAAVASVGAGAYVVDGVSSIDELTADHLLLGGAVAFVGYVGLWIVSTLTTAFVVPVMVLEDRGVIDAWRRFGSTLSSNWLGYLGFLVAAWVIGVALFTAFVLMGFVLGFIGLFVFIIFAALLAEADERLLYVAFALGLVVYLCYQYALSVVETPVRSYVRNYALLLLGDTDEALNLVPEQRAAVRSDRDASSAATDSNGRREPSTATVDAGGSKRTSGTGATGWSEPDDSASTTWNGPSSWDEIADDDSSEAGGSNEQADVTGETDGETLDRTDPEFWTESTDEPTESEDRSG</sequence>
<dbReference type="OrthoDB" id="137652at2157"/>
<dbReference type="AlphaFoldDB" id="A0A3N6NKF6"/>
<proteinExistence type="predicted"/>
<dbReference type="Proteomes" id="UP000281431">
    <property type="component" value="Unassembled WGS sequence"/>
</dbReference>
<protein>
    <submittedName>
        <fullName evidence="3">Uncharacterized protein</fullName>
    </submittedName>
</protein>
<dbReference type="EMBL" id="REFZ01000008">
    <property type="protein sequence ID" value="RQG99722.1"/>
    <property type="molecule type" value="Genomic_DNA"/>
</dbReference>
<feature type="transmembrane region" description="Helical" evidence="2">
    <location>
        <begin position="230"/>
        <end position="249"/>
    </location>
</feature>
<evidence type="ECO:0000313" key="4">
    <source>
        <dbReference type="Proteomes" id="UP000281431"/>
    </source>
</evidence>
<keyword evidence="2" id="KW-0812">Transmembrane</keyword>
<organism evidence="3 4">
    <name type="scientific">Natrarchaeobius chitinivorans</name>
    <dbReference type="NCBI Taxonomy" id="1679083"/>
    <lineage>
        <taxon>Archaea</taxon>
        <taxon>Methanobacteriati</taxon>
        <taxon>Methanobacteriota</taxon>
        <taxon>Stenosarchaea group</taxon>
        <taxon>Halobacteria</taxon>
        <taxon>Halobacteriales</taxon>
        <taxon>Natrialbaceae</taxon>
        <taxon>Natrarchaeobius</taxon>
    </lineage>
</organism>
<evidence type="ECO:0000256" key="1">
    <source>
        <dbReference type="SAM" id="MobiDB-lite"/>
    </source>
</evidence>
<feature type="transmembrane region" description="Helical" evidence="2">
    <location>
        <begin position="67"/>
        <end position="92"/>
    </location>
</feature>
<reference evidence="3 4" key="1">
    <citation type="submission" date="2018-10" db="EMBL/GenBank/DDBJ databases">
        <title>Natrarchaeobius chitinivorans gen. nov., sp. nov., and Natrarchaeobius haloalkaliphilus sp. nov., alkaliphilic, chitin-utilizing haloarchaea from hypersaline alkaline lakes.</title>
        <authorList>
            <person name="Sorokin D.Y."/>
            <person name="Elcheninov A.G."/>
            <person name="Kostrikina N.A."/>
            <person name="Bale N.J."/>
            <person name="Sinninghe Damste J.S."/>
            <person name="Khijniak T.V."/>
            <person name="Kublanov I.V."/>
            <person name="Toshchakov S.V."/>
        </authorList>
    </citation>
    <scope>NUCLEOTIDE SEQUENCE [LARGE SCALE GENOMIC DNA]</scope>
    <source>
        <strain evidence="3 4">AArcht7</strain>
    </source>
</reference>
<feature type="transmembrane region" description="Helical" evidence="2">
    <location>
        <begin position="160"/>
        <end position="185"/>
    </location>
</feature>
<feature type="transmembrane region" description="Helical" evidence="2">
    <location>
        <begin position="256"/>
        <end position="274"/>
    </location>
</feature>
<evidence type="ECO:0000256" key="2">
    <source>
        <dbReference type="SAM" id="Phobius"/>
    </source>
</evidence>
<feature type="compositionally biased region" description="Polar residues" evidence="1">
    <location>
        <begin position="357"/>
        <end position="366"/>
    </location>
</feature>
<name>A0A3N6NKF6_NATCH</name>
<dbReference type="InterPro" id="IPR055966">
    <property type="entry name" value="DUF7544"/>
</dbReference>
<comment type="caution">
    <text evidence="3">The sequence shown here is derived from an EMBL/GenBank/DDBJ whole genome shotgun (WGS) entry which is preliminary data.</text>
</comment>
<feature type="transmembrane region" description="Helical" evidence="2">
    <location>
        <begin position="206"/>
        <end position="224"/>
    </location>
</feature>
<keyword evidence="2" id="KW-0472">Membrane</keyword>
<evidence type="ECO:0000313" key="3">
    <source>
        <dbReference type="EMBL" id="RQG99722.1"/>
    </source>
</evidence>
<dbReference type="Pfam" id="PF24400">
    <property type="entry name" value="DUF7544"/>
    <property type="match status" value="1"/>
</dbReference>